<accession>A0ABX3RB48</accession>
<keyword evidence="2" id="KW-1185">Reference proteome</keyword>
<organism evidence="1 2">
    <name type="scientific">Mycobacterium alsense</name>
    <dbReference type="NCBI Taxonomy" id="324058"/>
    <lineage>
        <taxon>Bacteria</taxon>
        <taxon>Bacillati</taxon>
        <taxon>Actinomycetota</taxon>
        <taxon>Actinomycetes</taxon>
        <taxon>Mycobacteriales</taxon>
        <taxon>Mycobacteriaceae</taxon>
        <taxon>Mycobacterium</taxon>
    </lineage>
</organism>
<protein>
    <recommendedName>
        <fullName evidence="3">PE-PGRS family protein</fullName>
    </recommendedName>
</protein>
<reference evidence="1 2" key="1">
    <citation type="submission" date="2017-02" db="EMBL/GenBank/DDBJ databases">
        <title>The new phylogeny of genus Mycobacterium.</title>
        <authorList>
            <person name="Tortoli E."/>
            <person name="Trovato A."/>
            <person name="Cirillo D.M."/>
        </authorList>
    </citation>
    <scope>NUCLEOTIDE SEQUENCE [LARGE SCALE GENOMIC DNA]</scope>
    <source>
        <strain evidence="1 2">DSM 45230</strain>
    </source>
</reference>
<gene>
    <name evidence="1" type="ORF">BST11_09810</name>
</gene>
<evidence type="ECO:0000313" key="1">
    <source>
        <dbReference type="EMBL" id="OQZ91128.1"/>
    </source>
</evidence>
<comment type="caution">
    <text evidence="1">The sequence shown here is derived from an EMBL/GenBank/DDBJ whole genome shotgun (WGS) entry which is preliminary data.</text>
</comment>
<evidence type="ECO:0008006" key="3">
    <source>
        <dbReference type="Google" id="ProtNLM"/>
    </source>
</evidence>
<name>A0ABX3RB48_9MYCO</name>
<dbReference type="Proteomes" id="UP000192319">
    <property type="component" value="Unassembled WGS sequence"/>
</dbReference>
<proteinExistence type="predicted"/>
<dbReference type="EMBL" id="MVHD01000012">
    <property type="protein sequence ID" value="OQZ91128.1"/>
    <property type="molecule type" value="Genomic_DNA"/>
</dbReference>
<sequence length="415" mass="42941">MVVDLAARRPHITAGVALASAAVIAAGPMTQHLPKFDVAQHLPEVSVTEINLTDAANGMMDLFSGVENELASLASGGAAAAAVPAAALTDFINPAALPLPVATWVNTFQAAGTNLQTLFNQASAIPFPLAQQVAANILGYGTTEYIQPFQNAATAAVNYFTGTNKTTYFQPLIAAAMNAWATGHIQTAVTSLYRAFYYEPIFQIGEPLFPILKIPGQMMQNVTDATNWLFTTGLSSIVTSGVLQVPSTGSSALGGALQAVYNSFTSGDPIGGVTNALNIPGTVINQMLNGLSTKPGYILGLISSAPSGITTFNASPVQDFLVSYPRALASLIANKGSQNIVGGGSLATAFQTFANQLVNGWPSLSPVVNDLSAGLTSLLQNIPSVLSNLPSTLGNLAGTIATQIGSWVAWILKML</sequence>
<evidence type="ECO:0000313" key="2">
    <source>
        <dbReference type="Proteomes" id="UP000192319"/>
    </source>
</evidence>